<dbReference type="Gene3D" id="1.10.260.40">
    <property type="entry name" value="lambda repressor-like DNA-binding domains"/>
    <property type="match status" value="1"/>
</dbReference>
<dbReference type="PATRIC" id="fig|582.24.peg.3695"/>
<dbReference type="PROSITE" id="PS50943">
    <property type="entry name" value="HTH_CROC1"/>
    <property type="match status" value="1"/>
</dbReference>
<dbReference type="PANTHER" id="PTHR46558">
    <property type="entry name" value="TRACRIPTIONAL REGULATORY PROTEIN-RELATED-RELATED"/>
    <property type="match status" value="1"/>
</dbReference>
<sequence length="96" mass="11103">MTAKYPIAKAIGEKIKKLRKERGLTGSDLAIILKISQQQVSRYEKGTSRIDIDKLIYISSLFKVDINYFFDELSEVCSSDIFFTENKNIIYELKDD</sequence>
<proteinExistence type="predicted"/>
<dbReference type="CDD" id="cd00093">
    <property type="entry name" value="HTH_XRE"/>
    <property type="match status" value="1"/>
</dbReference>
<dbReference type="InterPro" id="IPR001387">
    <property type="entry name" value="Cro/C1-type_HTH"/>
</dbReference>
<dbReference type="InterPro" id="IPR010982">
    <property type="entry name" value="Lambda_DNA-bd_dom_sf"/>
</dbReference>
<protein>
    <submittedName>
        <fullName evidence="3">Cro/Cl family transcriptional regulator</fullName>
    </submittedName>
</protein>
<reference evidence="3 4" key="1">
    <citation type="submission" date="2015-02" db="EMBL/GenBank/DDBJ databases">
        <title>Whole genome shotgun sequencing of cultured foodborne pathogen.</title>
        <authorList>
            <person name="Timme R."/>
            <person name="Allard M.W."/>
            <person name="Strain E."/>
            <person name="Evans P.S."/>
            <person name="Brown E."/>
        </authorList>
    </citation>
    <scope>NUCLEOTIDE SEQUENCE [LARGE SCALE GENOMIC DNA]</scope>
    <source>
        <strain evidence="3 4">GCSL-TSO-24</strain>
    </source>
</reference>
<dbReference type="SUPFAM" id="SSF47413">
    <property type="entry name" value="lambda repressor-like DNA-binding domains"/>
    <property type="match status" value="1"/>
</dbReference>
<dbReference type="Proteomes" id="UP000032582">
    <property type="component" value="Unassembled WGS sequence"/>
</dbReference>
<dbReference type="GO" id="GO:0003677">
    <property type="term" value="F:DNA binding"/>
    <property type="evidence" value="ECO:0007669"/>
    <property type="project" value="UniProtKB-KW"/>
</dbReference>
<accession>A0A0D8L904</accession>
<dbReference type="SMART" id="SM00530">
    <property type="entry name" value="HTH_XRE"/>
    <property type="match status" value="1"/>
</dbReference>
<dbReference type="EMBL" id="JZSH01000127">
    <property type="protein sequence ID" value="KJF77596.1"/>
    <property type="molecule type" value="Genomic_DNA"/>
</dbReference>
<gene>
    <name evidence="3" type="ORF">UA45_11760</name>
</gene>
<evidence type="ECO:0000313" key="3">
    <source>
        <dbReference type="EMBL" id="KJF77596.1"/>
    </source>
</evidence>
<evidence type="ECO:0000313" key="4">
    <source>
        <dbReference type="Proteomes" id="UP000032582"/>
    </source>
</evidence>
<dbReference type="AlphaFoldDB" id="A0A0D8L904"/>
<comment type="caution">
    <text evidence="3">The sequence shown here is derived from an EMBL/GenBank/DDBJ whole genome shotgun (WGS) entry which is preliminary data.</text>
</comment>
<dbReference type="PANTHER" id="PTHR46558:SF11">
    <property type="entry name" value="HTH-TYPE TRANSCRIPTIONAL REGULATOR XRE"/>
    <property type="match status" value="1"/>
</dbReference>
<evidence type="ECO:0000256" key="1">
    <source>
        <dbReference type="ARBA" id="ARBA00023125"/>
    </source>
</evidence>
<feature type="domain" description="HTH cro/C1-type" evidence="2">
    <location>
        <begin position="15"/>
        <end position="69"/>
    </location>
</feature>
<dbReference type="Pfam" id="PF01381">
    <property type="entry name" value="HTH_3"/>
    <property type="match status" value="1"/>
</dbReference>
<evidence type="ECO:0000259" key="2">
    <source>
        <dbReference type="PROSITE" id="PS50943"/>
    </source>
</evidence>
<organism evidence="3 4">
    <name type="scientific">Morganella morganii</name>
    <name type="common">Proteus morganii</name>
    <dbReference type="NCBI Taxonomy" id="582"/>
    <lineage>
        <taxon>Bacteria</taxon>
        <taxon>Pseudomonadati</taxon>
        <taxon>Pseudomonadota</taxon>
        <taxon>Gammaproteobacteria</taxon>
        <taxon>Enterobacterales</taxon>
        <taxon>Morganellaceae</taxon>
        <taxon>Morganella</taxon>
    </lineage>
</organism>
<keyword evidence="1" id="KW-0238">DNA-binding</keyword>
<name>A0A0D8L904_MORMO</name>